<dbReference type="AlphaFoldDB" id="N1WBK9"/>
<gene>
    <name evidence="1" type="ORF">LEP1GSC199_1104</name>
</gene>
<evidence type="ECO:0000313" key="1">
    <source>
        <dbReference type="EMBL" id="EMY70557.1"/>
    </source>
</evidence>
<protein>
    <submittedName>
        <fullName evidence="1">Uncharacterized protein</fullName>
    </submittedName>
</protein>
<comment type="caution">
    <text evidence="1">The sequence shown here is derived from an EMBL/GenBank/DDBJ whole genome shotgun (WGS) entry which is preliminary data.</text>
</comment>
<dbReference type="STRING" id="1218591.LEP1GSC199_1104"/>
<evidence type="ECO:0000313" key="2">
    <source>
        <dbReference type="Proteomes" id="UP000012227"/>
    </source>
</evidence>
<accession>N1WBK9</accession>
<dbReference type="EMBL" id="AOGY02000031">
    <property type="protein sequence ID" value="EMY70557.1"/>
    <property type="molecule type" value="Genomic_DNA"/>
</dbReference>
<name>N1WBK9_9LEPT</name>
<dbReference type="Proteomes" id="UP000012227">
    <property type="component" value="Unassembled WGS sequence"/>
</dbReference>
<sequence>MIISKAGKPIVKLVRFSPDKKQKRKIGLYQGKMNISKKVLLIVENSENQIYLSLASVWEMIISTQIE</sequence>
<reference evidence="1 2" key="1">
    <citation type="submission" date="2013-03" db="EMBL/GenBank/DDBJ databases">
        <authorList>
            <person name="Harkins D.M."/>
            <person name="Durkin A.S."/>
            <person name="Brinkac L.M."/>
            <person name="Haft D.H."/>
            <person name="Selengut J.D."/>
            <person name="Sanka R."/>
            <person name="DePew J."/>
            <person name="Purushe J."/>
            <person name="Galloway R.L."/>
            <person name="Vinetz J.M."/>
            <person name="Sutton G.G."/>
            <person name="Nierman W.C."/>
            <person name="Fouts D.E."/>
        </authorList>
    </citation>
    <scope>NUCLEOTIDE SEQUENCE [LARGE SCALE GENOMIC DNA]</scope>
    <source>
        <strain evidence="1 2">Waz Holland</strain>
    </source>
</reference>
<organism evidence="1 2">
    <name type="scientific">Leptospira vanthielii serovar Holland str. Waz Holland = ATCC 700522</name>
    <dbReference type="NCBI Taxonomy" id="1218591"/>
    <lineage>
        <taxon>Bacteria</taxon>
        <taxon>Pseudomonadati</taxon>
        <taxon>Spirochaetota</taxon>
        <taxon>Spirochaetia</taxon>
        <taxon>Leptospirales</taxon>
        <taxon>Leptospiraceae</taxon>
        <taxon>Leptospira</taxon>
    </lineage>
</organism>
<proteinExistence type="predicted"/>